<evidence type="ECO:0000313" key="2">
    <source>
        <dbReference type="Proteomes" id="UP000255467"/>
    </source>
</evidence>
<dbReference type="Proteomes" id="UP000255467">
    <property type="component" value="Unassembled WGS sequence"/>
</dbReference>
<gene>
    <name evidence="1" type="primary">tmrB</name>
    <name evidence="1" type="ORF">NCTC1934_02613</name>
</gene>
<sequence length="200" mass="22449">MLVWINGPFGGGKTQTAYELHRRLPGSVVCDPEMVGFGLHRTMPRALRGDFQDLPAWRQGVFEVLDLVLNEHDGTVIAPMTVVNPAYFAETVGRLRETGHDVKHFALLARRETVLERLRERSLIRLGLRGDTFAAANVDRCLDALQDTEFAEHIHTDDIGVTQVADRIAESCGLRLAPNTDGRFRARLRRAGVGIRHIRF</sequence>
<name>A0A378YJA4_9NOCA</name>
<accession>A0A378YJA4</accession>
<reference evidence="1 2" key="1">
    <citation type="submission" date="2018-06" db="EMBL/GenBank/DDBJ databases">
        <authorList>
            <consortium name="Pathogen Informatics"/>
            <person name="Doyle S."/>
        </authorList>
    </citation>
    <scope>NUCLEOTIDE SEQUENCE [LARGE SCALE GENOMIC DNA]</scope>
    <source>
        <strain evidence="1 2">NCTC1934</strain>
    </source>
</reference>
<proteinExistence type="predicted"/>
<dbReference type="RefSeq" id="WP_039809829.1">
    <property type="nucleotide sequence ID" value="NZ_UGRY01000002.1"/>
</dbReference>
<evidence type="ECO:0000313" key="1">
    <source>
        <dbReference type="EMBL" id="SUA76581.1"/>
    </source>
</evidence>
<protein>
    <submittedName>
        <fullName evidence="1">Tunicamycin resistance protein</fullName>
    </submittedName>
</protein>
<dbReference type="InterPro" id="IPR027417">
    <property type="entry name" value="P-loop_NTPase"/>
</dbReference>
<dbReference type="OrthoDB" id="9799092at2"/>
<dbReference type="EMBL" id="UGRY01000002">
    <property type="protein sequence ID" value="SUA76581.1"/>
    <property type="molecule type" value="Genomic_DNA"/>
</dbReference>
<dbReference type="Gene3D" id="3.40.50.300">
    <property type="entry name" value="P-loop containing nucleotide triphosphate hydrolases"/>
    <property type="match status" value="1"/>
</dbReference>
<organism evidence="1 2">
    <name type="scientific">Nocardia otitidiscaviarum</name>
    <dbReference type="NCBI Taxonomy" id="1823"/>
    <lineage>
        <taxon>Bacteria</taxon>
        <taxon>Bacillati</taxon>
        <taxon>Actinomycetota</taxon>
        <taxon>Actinomycetes</taxon>
        <taxon>Mycobacteriales</taxon>
        <taxon>Nocardiaceae</taxon>
        <taxon>Nocardia</taxon>
    </lineage>
</organism>
<dbReference type="STRING" id="1406858.GCA_000710895_07245"/>
<dbReference type="SUPFAM" id="SSF52540">
    <property type="entry name" value="P-loop containing nucleoside triphosphate hydrolases"/>
    <property type="match status" value="1"/>
</dbReference>
<dbReference type="Pfam" id="PF13671">
    <property type="entry name" value="AAA_33"/>
    <property type="match status" value="1"/>
</dbReference>
<keyword evidence="2" id="KW-1185">Reference proteome</keyword>
<dbReference type="AlphaFoldDB" id="A0A378YJA4"/>